<evidence type="ECO:0000256" key="4">
    <source>
        <dbReference type="ARBA" id="ARBA00022475"/>
    </source>
</evidence>
<evidence type="ECO:0000256" key="5">
    <source>
        <dbReference type="ARBA" id="ARBA00022692"/>
    </source>
</evidence>
<dbReference type="Pfam" id="PF03547">
    <property type="entry name" value="Mem_trans"/>
    <property type="match status" value="1"/>
</dbReference>
<organism evidence="8 9">
    <name type="scientific">Bacteriovorax stolpii</name>
    <name type="common">Bdellovibrio stolpii</name>
    <dbReference type="NCBI Taxonomy" id="960"/>
    <lineage>
        <taxon>Bacteria</taxon>
        <taxon>Pseudomonadati</taxon>
        <taxon>Bdellovibrionota</taxon>
        <taxon>Bacteriovoracia</taxon>
        <taxon>Bacteriovoracales</taxon>
        <taxon>Bacteriovoracaceae</taxon>
        <taxon>Bacteriovorax</taxon>
    </lineage>
</organism>
<dbReference type="KEGG" id="bsto:C0V70_16750"/>
<evidence type="ECO:0000256" key="2">
    <source>
        <dbReference type="ARBA" id="ARBA00010145"/>
    </source>
</evidence>
<keyword evidence="6" id="KW-1133">Transmembrane helix</keyword>
<dbReference type="PANTHER" id="PTHR36838">
    <property type="entry name" value="AUXIN EFFLUX CARRIER FAMILY PROTEIN"/>
    <property type="match status" value="1"/>
</dbReference>
<reference evidence="8 9" key="1">
    <citation type="submission" date="2018-01" db="EMBL/GenBank/DDBJ databases">
        <title>Complete genome sequence of Bacteriovorax stolpii DSM12778.</title>
        <authorList>
            <person name="Tang B."/>
            <person name="Chang J."/>
        </authorList>
    </citation>
    <scope>NUCLEOTIDE SEQUENCE [LARGE SCALE GENOMIC DNA]</scope>
    <source>
        <strain evidence="8 9">DSM 12778</strain>
    </source>
</reference>
<dbReference type="GO" id="GO:0055085">
    <property type="term" value="P:transmembrane transport"/>
    <property type="evidence" value="ECO:0007669"/>
    <property type="project" value="InterPro"/>
</dbReference>
<keyword evidence="4" id="KW-1003">Cell membrane</keyword>
<evidence type="ECO:0000256" key="3">
    <source>
        <dbReference type="ARBA" id="ARBA00022448"/>
    </source>
</evidence>
<evidence type="ECO:0000313" key="9">
    <source>
        <dbReference type="Proteomes" id="UP000235584"/>
    </source>
</evidence>
<dbReference type="AlphaFoldDB" id="A0A2K9NW42"/>
<keyword evidence="9" id="KW-1185">Reference proteome</keyword>
<dbReference type="InterPro" id="IPR038770">
    <property type="entry name" value="Na+/solute_symporter_sf"/>
</dbReference>
<dbReference type="InterPro" id="IPR004776">
    <property type="entry name" value="Mem_transp_PIN-like"/>
</dbReference>
<evidence type="ECO:0000313" key="8">
    <source>
        <dbReference type="EMBL" id="AUN99726.1"/>
    </source>
</evidence>
<evidence type="ECO:0000256" key="7">
    <source>
        <dbReference type="ARBA" id="ARBA00023136"/>
    </source>
</evidence>
<dbReference type="RefSeq" id="WP_102245017.1">
    <property type="nucleotide sequence ID" value="NZ_CP025704.1"/>
</dbReference>
<dbReference type="EMBL" id="CP025704">
    <property type="protein sequence ID" value="AUN99726.1"/>
    <property type="molecule type" value="Genomic_DNA"/>
</dbReference>
<evidence type="ECO:0000256" key="6">
    <source>
        <dbReference type="ARBA" id="ARBA00022989"/>
    </source>
</evidence>
<sequence>MTNFIVIFTCLIAGNLCKKVRHFPSATPQVLNSFVVYLSLPALVFAQLPKLLVTMDFSGNWWMPVSMAWMAFAFSYLVFGFAGKQFGWKDSTTGALILTAGLGNTSFVGFPLLEALIGPHALPIGILADQPGSFLALATIGIFVAALYSGAKITPQFIARRILFFPPFIALLLSGFWYLLFGINHPHSLDPIMPAFEKVAATLVPLAVFSVGYQLHVDLAVFKRRWFPLMVGLGFRLLVLPAFFAFFYIKVLGGSDLITQVTVLESAMATMITAAVVANEFNLDNELTNLMVGVGIPISLITVPLWNYFLGF</sequence>
<accession>A0A2K9NW42</accession>
<keyword evidence="7" id="KW-0472">Membrane</keyword>
<gene>
    <name evidence="8" type="ORF">C0V70_16750</name>
</gene>
<name>A0A2K9NW42_BACTC</name>
<dbReference type="Proteomes" id="UP000235584">
    <property type="component" value="Chromosome"/>
</dbReference>
<keyword evidence="3" id="KW-0813">Transport</keyword>
<protein>
    <submittedName>
        <fullName evidence="8">Transporter</fullName>
    </submittedName>
</protein>
<evidence type="ECO:0000256" key="1">
    <source>
        <dbReference type="ARBA" id="ARBA00004651"/>
    </source>
</evidence>
<dbReference type="GO" id="GO:0005886">
    <property type="term" value="C:plasma membrane"/>
    <property type="evidence" value="ECO:0007669"/>
    <property type="project" value="UniProtKB-SubCell"/>
</dbReference>
<proteinExistence type="inferred from homology"/>
<comment type="similarity">
    <text evidence="2">Belongs to the auxin efflux carrier (TC 2.A.69) family.</text>
</comment>
<dbReference type="Gene3D" id="1.20.1530.20">
    <property type="match status" value="1"/>
</dbReference>
<dbReference type="PANTHER" id="PTHR36838:SF1">
    <property type="entry name" value="SLR1864 PROTEIN"/>
    <property type="match status" value="1"/>
</dbReference>
<keyword evidence="5" id="KW-0812">Transmembrane</keyword>
<comment type="subcellular location">
    <subcellularLocation>
        <location evidence="1">Cell membrane</location>
        <topology evidence="1">Multi-pass membrane protein</topology>
    </subcellularLocation>
</comment>
<dbReference type="OrthoDB" id="9786183at2"/>